<organism evidence="2 3">
    <name type="scientific">Biostraticola tofi</name>
    <dbReference type="NCBI Taxonomy" id="466109"/>
    <lineage>
        <taxon>Bacteria</taxon>
        <taxon>Pseudomonadati</taxon>
        <taxon>Pseudomonadota</taxon>
        <taxon>Gammaproteobacteria</taxon>
        <taxon>Enterobacterales</taxon>
        <taxon>Bruguierivoracaceae</taxon>
        <taxon>Biostraticola</taxon>
    </lineage>
</organism>
<name>A0A4R3Z473_9GAMM</name>
<gene>
    <name evidence="2" type="ORF">EDC52_101432</name>
</gene>
<keyword evidence="3" id="KW-1185">Reference proteome</keyword>
<accession>A0A4R3Z473</accession>
<feature type="region of interest" description="Disordered" evidence="1">
    <location>
        <begin position="1"/>
        <end position="38"/>
    </location>
</feature>
<evidence type="ECO:0000313" key="2">
    <source>
        <dbReference type="EMBL" id="TCW00088.1"/>
    </source>
</evidence>
<sequence length="38" mass="4046">MTGQHTPPDKKKSDGAEKPEKQRDDPGSAPESGDKQPA</sequence>
<comment type="caution">
    <text evidence="2">The sequence shown here is derived from an EMBL/GenBank/DDBJ whole genome shotgun (WGS) entry which is preliminary data.</text>
</comment>
<dbReference type="Proteomes" id="UP000295719">
    <property type="component" value="Unassembled WGS sequence"/>
</dbReference>
<evidence type="ECO:0000313" key="3">
    <source>
        <dbReference type="Proteomes" id="UP000295719"/>
    </source>
</evidence>
<dbReference type="AlphaFoldDB" id="A0A4R3Z473"/>
<dbReference type="EMBL" id="SMCR01000001">
    <property type="protein sequence ID" value="TCW00088.1"/>
    <property type="molecule type" value="Genomic_DNA"/>
</dbReference>
<evidence type="ECO:0000256" key="1">
    <source>
        <dbReference type="SAM" id="MobiDB-lite"/>
    </source>
</evidence>
<feature type="compositionally biased region" description="Basic and acidic residues" evidence="1">
    <location>
        <begin position="7"/>
        <end position="38"/>
    </location>
</feature>
<reference evidence="2 3" key="1">
    <citation type="submission" date="2019-03" db="EMBL/GenBank/DDBJ databases">
        <title>Genomic Encyclopedia of Type Strains, Phase IV (KMG-IV): sequencing the most valuable type-strain genomes for metagenomic binning, comparative biology and taxonomic classification.</title>
        <authorList>
            <person name="Goeker M."/>
        </authorList>
    </citation>
    <scope>NUCLEOTIDE SEQUENCE [LARGE SCALE GENOMIC DNA]</scope>
    <source>
        <strain evidence="2 3">DSM 19580</strain>
    </source>
</reference>
<protein>
    <submittedName>
        <fullName evidence="2">Uncharacterized protein</fullName>
    </submittedName>
</protein>
<proteinExistence type="predicted"/>